<evidence type="ECO:0000313" key="13">
    <source>
        <dbReference type="EMBL" id="KAK4031741.1"/>
    </source>
</evidence>
<reference evidence="14" key="1">
    <citation type="journal article" date="2023" name="Mol. Phylogenet. Evol.">
        <title>Genome-scale phylogeny and comparative genomics of the fungal order Sordariales.</title>
        <authorList>
            <person name="Hensen N."/>
            <person name="Bonometti L."/>
            <person name="Westerberg I."/>
            <person name="Brannstrom I.O."/>
            <person name="Guillou S."/>
            <person name="Cros-Aarteil S."/>
            <person name="Calhoun S."/>
            <person name="Haridas S."/>
            <person name="Kuo A."/>
            <person name="Mondo S."/>
            <person name="Pangilinan J."/>
            <person name="Riley R."/>
            <person name="LaButti K."/>
            <person name="Andreopoulos B."/>
            <person name="Lipzen A."/>
            <person name="Chen C."/>
            <person name="Yan M."/>
            <person name="Daum C."/>
            <person name="Ng V."/>
            <person name="Clum A."/>
            <person name="Steindorff A."/>
            <person name="Ohm R.A."/>
            <person name="Martin F."/>
            <person name="Silar P."/>
            <person name="Natvig D.O."/>
            <person name="Lalanne C."/>
            <person name="Gautier V."/>
            <person name="Ament-Velasquez S.L."/>
            <person name="Kruys A."/>
            <person name="Hutchinson M.I."/>
            <person name="Powell A.J."/>
            <person name="Barry K."/>
            <person name="Miller A.N."/>
            <person name="Grigoriev I.V."/>
            <person name="Debuchy R."/>
            <person name="Gladieux P."/>
            <person name="Hiltunen Thoren M."/>
            <person name="Johannesson H."/>
        </authorList>
    </citation>
    <scope>NUCLEOTIDE SEQUENCE [LARGE SCALE GENOMIC DNA]</scope>
    <source>
        <strain evidence="14">CBS 284.82</strain>
    </source>
</reference>
<evidence type="ECO:0000256" key="9">
    <source>
        <dbReference type="ARBA" id="ARBA00030585"/>
    </source>
</evidence>
<dbReference type="EC" id="6.3.2.2" evidence="3 11"/>
<evidence type="ECO:0000256" key="8">
    <source>
        <dbReference type="ARBA" id="ARBA00022840"/>
    </source>
</evidence>
<evidence type="ECO:0000256" key="11">
    <source>
        <dbReference type="RuleBase" id="RU367135"/>
    </source>
</evidence>
<evidence type="ECO:0000256" key="4">
    <source>
        <dbReference type="ARBA" id="ARBA00014618"/>
    </source>
</evidence>
<keyword evidence="8 11" id="KW-0067">ATP-binding</keyword>
<dbReference type="GO" id="GO:0017109">
    <property type="term" value="C:glutamate-cysteine ligase complex"/>
    <property type="evidence" value="ECO:0007669"/>
    <property type="project" value="TreeGrafter"/>
</dbReference>
<evidence type="ECO:0000256" key="10">
    <source>
        <dbReference type="ARBA" id="ARBA00032122"/>
    </source>
</evidence>
<evidence type="ECO:0000256" key="12">
    <source>
        <dbReference type="SAM" id="MobiDB-lite"/>
    </source>
</evidence>
<comment type="caution">
    <text evidence="13">The sequence shown here is derived from an EMBL/GenBank/DDBJ whole genome shotgun (WGS) entry which is preliminary data.</text>
</comment>
<keyword evidence="14" id="KW-1185">Reference proteome</keyword>
<feature type="region of interest" description="Disordered" evidence="12">
    <location>
        <begin position="586"/>
        <end position="605"/>
    </location>
</feature>
<organism evidence="13 14">
    <name type="scientific">Parachaetomium inaequale</name>
    <dbReference type="NCBI Taxonomy" id="2588326"/>
    <lineage>
        <taxon>Eukaryota</taxon>
        <taxon>Fungi</taxon>
        <taxon>Dikarya</taxon>
        <taxon>Ascomycota</taxon>
        <taxon>Pezizomycotina</taxon>
        <taxon>Sordariomycetes</taxon>
        <taxon>Sordariomycetidae</taxon>
        <taxon>Sordariales</taxon>
        <taxon>Chaetomiaceae</taxon>
        <taxon>Parachaetomium</taxon>
    </lineage>
</organism>
<sequence>MSRPSRAAPTRTYTRSRVLCRPLVQSKLRTIAALGTALDWPDAKKQAHLVRSWGIKQLLEIWNKAKGKERDAMLWGDEVEYLVVTYTKDDPKILLSLRQADILEALASDKALSKDGSCSPTTQPPPVFHPEFGRFMLEATPGKPWGIEFKELLEVEPNMKLRRIIAKDHMLPNEHPITLTTFPRLGSPGVFTDPYYPASGPKLRSQFVPDEIANPHIRFPTLAANIRSRRGRKVQVNVPVFRDEQTPWPWRDPTVNHDLHQWPEDDDVRNGAAPDNFIHMDAMAFGMGSCCLQITFQAKNLIEGRQMYDQLSPLGPIMLALTAATPIYKGFLADTDVRWNQIGNAVDDRTPEEMGEKPLVNDRWRIPKSRYASNSTYISEDPRLRPEYLDPDLVIDESIKQQLLDGGMDDRLATHFAHLFIRDPIVIFSEDLKELDLNKTDHFENIQSTNWQHMRFKPPPADNSIGWRVEFRPMEIQITDFENAAFAVFMVLVTRVILSYNLNFYIPIKRVDENMETAHARDAVLARKFYFRRNLFPTARTARSSASGSSTPTGAGAASRPPTPTGPVEDEYRLMTVNEIINGTAYAKATTPPTQDDDDNDEEDDFFPGLIPLVESYLDSVNVDVATRCELATYLDLIRKRASGELWTAAKWIRHFVAAHPAYKRDSVVGEEVTKDLVAAVVKVGECEGAGRQFRTLCGVEVPGLEGLLGGFSGMGGRKASSRKLSAQAGAESANIVLSIQSYPLSSLF</sequence>
<dbReference type="SUPFAM" id="SSF55931">
    <property type="entry name" value="Glutamine synthetase/guanido kinase"/>
    <property type="match status" value="1"/>
</dbReference>
<evidence type="ECO:0000256" key="2">
    <source>
        <dbReference type="ARBA" id="ARBA00008100"/>
    </source>
</evidence>
<evidence type="ECO:0000256" key="6">
    <source>
        <dbReference type="ARBA" id="ARBA00022684"/>
    </source>
</evidence>
<gene>
    <name evidence="13" type="ORF">C8A01DRAFT_51282</name>
</gene>
<comment type="similarity">
    <text evidence="2 11">Belongs to the glutamate--cysteine ligase type 3 family.</text>
</comment>
<keyword evidence="5 11" id="KW-0436">Ligase</keyword>
<dbReference type="AlphaFoldDB" id="A0AAN6P4S9"/>
<dbReference type="PANTHER" id="PTHR11164">
    <property type="entry name" value="GLUTAMATE CYSTEINE LIGASE"/>
    <property type="match status" value="1"/>
</dbReference>
<feature type="compositionally biased region" description="Acidic residues" evidence="12">
    <location>
        <begin position="595"/>
        <end position="605"/>
    </location>
</feature>
<protein>
    <recommendedName>
        <fullName evidence="4 11">Glutamate--cysteine ligase</fullName>
        <ecNumber evidence="3 11">6.3.2.2</ecNumber>
    </recommendedName>
    <alternativeName>
        <fullName evidence="10 11">Gamma-ECS</fullName>
    </alternativeName>
    <alternativeName>
        <fullName evidence="9 11">Gamma-glutamylcysteine synthetase</fullName>
    </alternativeName>
</protein>
<dbReference type="Gene3D" id="3.30.590.50">
    <property type="match status" value="2"/>
</dbReference>
<name>A0AAN6P4S9_9PEZI</name>
<dbReference type="InterPro" id="IPR004308">
    <property type="entry name" value="GCS"/>
</dbReference>
<comment type="catalytic activity">
    <reaction evidence="11">
        <text>L-cysteine + L-glutamate + ATP = gamma-L-glutamyl-L-cysteine + ADP + phosphate + H(+)</text>
        <dbReference type="Rhea" id="RHEA:13285"/>
        <dbReference type="ChEBI" id="CHEBI:15378"/>
        <dbReference type="ChEBI" id="CHEBI:29985"/>
        <dbReference type="ChEBI" id="CHEBI:30616"/>
        <dbReference type="ChEBI" id="CHEBI:35235"/>
        <dbReference type="ChEBI" id="CHEBI:43474"/>
        <dbReference type="ChEBI" id="CHEBI:58173"/>
        <dbReference type="ChEBI" id="CHEBI:456216"/>
        <dbReference type="EC" id="6.3.2.2"/>
    </reaction>
</comment>
<dbReference type="EMBL" id="MU854711">
    <property type="protein sequence ID" value="KAK4031741.1"/>
    <property type="molecule type" value="Genomic_DNA"/>
</dbReference>
<comment type="pathway">
    <text evidence="1 11">Sulfur metabolism; glutathione biosynthesis; glutathione from L-cysteine and L-glutamate: step 1/2.</text>
</comment>
<evidence type="ECO:0000256" key="1">
    <source>
        <dbReference type="ARBA" id="ARBA00005006"/>
    </source>
</evidence>
<keyword evidence="7 11" id="KW-0547">Nucleotide-binding</keyword>
<evidence type="ECO:0000256" key="7">
    <source>
        <dbReference type="ARBA" id="ARBA00022741"/>
    </source>
</evidence>
<feature type="compositionally biased region" description="Low complexity" evidence="12">
    <location>
        <begin position="541"/>
        <end position="560"/>
    </location>
</feature>
<dbReference type="Gene3D" id="1.10.8.960">
    <property type="match status" value="1"/>
</dbReference>
<dbReference type="PANTHER" id="PTHR11164:SF0">
    <property type="entry name" value="GLUTAMATE--CYSTEINE LIGASE CATALYTIC SUBUNIT"/>
    <property type="match status" value="1"/>
</dbReference>
<feature type="region of interest" description="Disordered" evidence="12">
    <location>
        <begin position="541"/>
        <end position="569"/>
    </location>
</feature>
<dbReference type="GO" id="GO:0006750">
    <property type="term" value="P:glutathione biosynthetic process"/>
    <property type="evidence" value="ECO:0007669"/>
    <property type="project" value="UniProtKB-UniRule"/>
</dbReference>
<dbReference type="FunFam" id="3.30.590.50:FF:000004">
    <property type="entry name" value="Glutamate-cysteine ligase Gcs1"/>
    <property type="match status" value="1"/>
</dbReference>
<accession>A0AAN6P4S9</accession>
<dbReference type="Pfam" id="PF03074">
    <property type="entry name" value="GCS"/>
    <property type="match status" value="1"/>
</dbReference>
<dbReference type="GO" id="GO:0005524">
    <property type="term" value="F:ATP binding"/>
    <property type="evidence" value="ECO:0007669"/>
    <property type="project" value="UniProtKB-UniRule"/>
</dbReference>
<evidence type="ECO:0000256" key="5">
    <source>
        <dbReference type="ARBA" id="ARBA00022598"/>
    </source>
</evidence>
<dbReference type="FunFam" id="3.30.590.50:FF:000001">
    <property type="entry name" value="Glutamate-cysteine ligase Gcs1"/>
    <property type="match status" value="1"/>
</dbReference>
<keyword evidence="6 11" id="KW-0317">Glutathione biosynthesis</keyword>
<evidence type="ECO:0000313" key="14">
    <source>
        <dbReference type="Proteomes" id="UP001303115"/>
    </source>
</evidence>
<dbReference type="Proteomes" id="UP001303115">
    <property type="component" value="Unassembled WGS sequence"/>
</dbReference>
<evidence type="ECO:0000256" key="3">
    <source>
        <dbReference type="ARBA" id="ARBA00012220"/>
    </source>
</evidence>
<dbReference type="GO" id="GO:0004357">
    <property type="term" value="F:glutamate-cysteine ligase activity"/>
    <property type="evidence" value="ECO:0007669"/>
    <property type="project" value="UniProtKB-UniRule"/>
</dbReference>
<proteinExistence type="inferred from homology"/>
<dbReference type="InterPro" id="IPR014746">
    <property type="entry name" value="Gln_synth/guanido_kin_cat_dom"/>
</dbReference>